<evidence type="ECO:0000256" key="4">
    <source>
        <dbReference type="ARBA" id="ARBA00023172"/>
    </source>
</evidence>
<keyword evidence="8" id="KW-1185">Reference proteome</keyword>
<protein>
    <submittedName>
        <fullName evidence="7">RmuC domain-containing protein</fullName>
    </submittedName>
</protein>
<dbReference type="Proteomes" id="UP000017148">
    <property type="component" value="Unassembled WGS sequence"/>
</dbReference>
<comment type="caution">
    <text evidence="7">The sequence shown here is derived from an EMBL/GenBank/DDBJ whole genome shotgun (WGS) entry which is preliminary data.</text>
</comment>
<dbReference type="PANTHER" id="PTHR30563:SF0">
    <property type="entry name" value="DNA RECOMBINATION PROTEIN RMUC"/>
    <property type="match status" value="1"/>
</dbReference>
<dbReference type="GO" id="GO:0006310">
    <property type="term" value="P:DNA recombination"/>
    <property type="evidence" value="ECO:0007669"/>
    <property type="project" value="UniProtKB-KW"/>
</dbReference>
<keyword evidence="6" id="KW-0472">Membrane</keyword>
<evidence type="ECO:0000313" key="7">
    <source>
        <dbReference type="EMBL" id="ERP39223.1"/>
    </source>
</evidence>
<evidence type="ECO:0000256" key="6">
    <source>
        <dbReference type="SAM" id="Phobius"/>
    </source>
</evidence>
<keyword evidence="3 5" id="KW-0175">Coiled coil</keyword>
<comment type="similarity">
    <text evidence="2">Belongs to the RmuC family.</text>
</comment>
<evidence type="ECO:0000313" key="8">
    <source>
        <dbReference type="Proteomes" id="UP000017148"/>
    </source>
</evidence>
<sequence length="454" mass="52410">MEIFLLVTLLLIQIAVIVFVLLRKKQLLHGKDASQAIEFRVRNTELEKRIEELQSQLNEASEIEQKLQDELRNKASEIASLTTENESLKKQAVQREEDLKKSKEELAQQFKLLSADILKEQASQFTTQNKQSVEELLKPMREHLDKFKKETEEFYIKTGKENHTLSKRLGDLLEMNNRLSEDATNLTNALKRDSKAQGNWGEVILERILESTGLQKGIHFTPQETHTNEAGRKMYPDVVLQLPEKRHLVIDSKVSLTAYERFSVANDEHSQKEALKSHLISIRKHIDELSEKDYQKLHGTASPDFVVMFIPIEPAFIQAIASDESLWQYAWKKNILLVSPSSLLFVTRIVLQLWRQEDQKENIEEIVKRGAKLYEKLHSFVTNFEKVGASIETAQKTYTHAYGQLIAGRGNAVRQAEMLKELGVETKKSYHGKCVKKRWVLTLNLMKVSELFLF</sequence>
<dbReference type="eggNOG" id="COG1322">
    <property type="taxonomic scope" value="Bacteria"/>
</dbReference>
<dbReference type="AlphaFoldDB" id="U7DCC3"/>
<name>U7DCC3_9BACT</name>
<reference evidence="7 8" key="1">
    <citation type="journal article" date="2013" name="Environ. Microbiol.">
        <title>Genome analysis of Chitinivibrio alkaliphilus gen. nov., sp. nov., a novel extremely haloalkaliphilic anaerobic chitinolytic bacterium from the candidate phylum Termite Group 3.</title>
        <authorList>
            <person name="Sorokin D.Y."/>
            <person name="Gumerov V.M."/>
            <person name="Rakitin A.L."/>
            <person name="Beletsky A.V."/>
            <person name="Damste J.S."/>
            <person name="Muyzer G."/>
            <person name="Mardanov A.V."/>
            <person name="Ravin N.V."/>
        </authorList>
    </citation>
    <scope>NUCLEOTIDE SEQUENCE [LARGE SCALE GENOMIC DNA]</scope>
    <source>
        <strain evidence="7 8">ACht1</strain>
    </source>
</reference>
<dbReference type="PANTHER" id="PTHR30563">
    <property type="entry name" value="DNA RECOMBINATION PROTEIN RMUC"/>
    <property type="match status" value="1"/>
</dbReference>
<evidence type="ECO:0000256" key="3">
    <source>
        <dbReference type="ARBA" id="ARBA00023054"/>
    </source>
</evidence>
<comment type="function">
    <text evidence="1">Involved in DNA recombination.</text>
</comment>
<dbReference type="Pfam" id="PF02646">
    <property type="entry name" value="RmuC"/>
    <property type="match status" value="1"/>
</dbReference>
<dbReference type="RefSeq" id="WP_022635583.1">
    <property type="nucleotide sequence ID" value="NZ_ASJR01000001.1"/>
</dbReference>
<gene>
    <name evidence="7" type="ORF">CALK_0008</name>
</gene>
<keyword evidence="4" id="KW-0233">DNA recombination</keyword>
<keyword evidence="6" id="KW-0812">Transmembrane</keyword>
<dbReference type="InterPro" id="IPR003798">
    <property type="entry name" value="DNA_recombination_RmuC"/>
</dbReference>
<evidence type="ECO:0000256" key="1">
    <source>
        <dbReference type="ARBA" id="ARBA00003416"/>
    </source>
</evidence>
<dbReference type="PATRIC" id="fig|1313304.3.peg.8"/>
<feature type="transmembrane region" description="Helical" evidence="6">
    <location>
        <begin position="6"/>
        <end position="22"/>
    </location>
</feature>
<proteinExistence type="inferred from homology"/>
<organism evidence="7 8">
    <name type="scientific">Chitinivibrio alkaliphilus ACht1</name>
    <dbReference type="NCBI Taxonomy" id="1313304"/>
    <lineage>
        <taxon>Bacteria</taxon>
        <taxon>Pseudomonadati</taxon>
        <taxon>Fibrobacterota</taxon>
        <taxon>Chitinivibrionia</taxon>
        <taxon>Chitinivibrionales</taxon>
        <taxon>Chitinivibrionaceae</taxon>
        <taxon>Chitinivibrio</taxon>
    </lineage>
</organism>
<accession>U7DCC3</accession>
<dbReference type="OrthoDB" id="9765111at2"/>
<evidence type="ECO:0000256" key="5">
    <source>
        <dbReference type="SAM" id="Coils"/>
    </source>
</evidence>
<dbReference type="STRING" id="1313304.CALK_0008"/>
<feature type="coiled-coil region" evidence="5">
    <location>
        <begin position="36"/>
        <end position="116"/>
    </location>
</feature>
<keyword evidence="6" id="KW-1133">Transmembrane helix</keyword>
<dbReference type="EMBL" id="ASJR01000001">
    <property type="protein sequence ID" value="ERP39223.1"/>
    <property type="molecule type" value="Genomic_DNA"/>
</dbReference>
<evidence type="ECO:0000256" key="2">
    <source>
        <dbReference type="ARBA" id="ARBA00009840"/>
    </source>
</evidence>